<evidence type="ECO:0000313" key="3">
    <source>
        <dbReference type="Proteomes" id="UP001377567"/>
    </source>
</evidence>
<protein>
    <submittedName>
        <fullName evidence="2">Uncharacterized protein</fullName>
    </submittedName>
</protein>
<evidence type="ECO:0000256" key="1">
    <source>
        <dbReference type="SAM" id="SignalP"/>
    </source>
</evidence>
<organism evidence="2 3">
    <name type="scientific">Maudiozyma humilis</name>
    <name type="common">Sour dough yeast</name>
    <name type="synonym">Kazachstania humilis</name>
    <dbReference type="NCBI Taxonomy" id="51915"/>
    <lineage>
        <taxon>Eukaryota</taxon>
        <taxon>Fungi</taxon>
        <taxon>Dikarya</taxon>
        <taxon>Ascomycota</taxon>
        <taxon>Saccharomycotina</taxon>
        <taxon>Saccharomycetes</taxon>
        <taxon>Saccharomycetales</taxon>
        <taxon>Saccharomycetaceae</taxon>
        <taxon>Maudiozyma</taxon>
    </lineage>
</organism>
<gene>
    <name evidence="2" type="ORF">DAKH74_046570</name>
</gene>
<dbReference type="EMBL" id="BTGD01000018">
    <property type="protein sequence ID" value="GMM58041.1"/>
    <property type="molecule type" value="Genomic_DNA"/>
</dbReference>
<dbReference type="AlphaFoldDB" id="A0AAV5S3N5"/>
<keyword evidence="1" id="KW-0732">Signal</keyword>
<feature type="chain" id="PRO_5043517863" evidence="1">
    <location>
        <begin position="27"/>
        <end position="165"/>
    </location>
</feature>
<keyword evidence="3" id="KW-1185">Reference proteome</keyword>
<sequence>MRRTVNNLLIPLLALLALLYAMFKNARDNRSFQKVRESYQDELQQQAYDYALCAVRNGMPMDTILLREGRSMLGLRVMTLGINTEQHYKDIARFCFQTQLTRVTTILSFGPDPDGVTEDFGTIEDIVTGRARIGKLEYPRPDPQMQALMDRYWSVGNGGNARYIA</sequence>
<accession>A0AAV5S3N5</accession>
<proteinExistence type="predicted"/>
<name>A0AAV5S3N5_MAUHU</name>
<reference evidence="2 3" key="1">
    <citation type="journal article" date="2023" name="Elife">
        <title>Identification of key yeast species and microbe-microbe interactions impacting larval growth of Drosophila in the wild.</title>
        <authorList>
            <person name="Mure A."/>
            <person name="Sugiura Y."/>
            <person name="Maeda R."/>
            <person name="Honda K."/>
            <person name="Sakurai N."/>
            <person name="Takahashi Y."/>
            <person name="Watada M."/>
            <person name="Katoh T."/>
            <person name="Gotoh A."/>
            <person name="Gotoh Y."/>
            <person name="Taniguchi I."/>
            <person name="Nakamura K."/>
            <person name="Hayashi T."/>
            <person name="Katayama T."/>
            <person name="Uemura T."/>
            <person name="Hattori Y."/>
        </authorList>
    </citation>
    <scope>NUCLEOTIDE SEQUENCE [LARGE SCALE GENOMIC DNA]</scope>
    <source>
        <strain evidence="2 3">KH-74</strain>
    </source>
</reference>
<comment type="caution">
    <text evidence="2">The sequence shown here is derived from an EMBL/GenBank/DDBJ whole genome shotgun (WGS) entry which is preliminary data.</text>
</comment>
<feature type="signal peptide" evidence="1">
    <location>
        <begin position="1"/>
        <end position="26"/>
    </location>
</feature>
<dbReference type="Proteomes" id="UP001377567">
    <property type="component" value="Unassembled WGS sequence"/>
</dbReference>
<evidence type="ECO:0000313" key="2">
    <source>
        <dbReference type="EMBL" id="GMM58041.1"/>
    </source>
</evidence>